<evidence type="ECO:0000256" key="7">
    <source>
        <dbReference type="ARBA" id="ARBA00023136"/>
    </source>
</evidence>
<dbReference type="CDD" id="cd03257">
    <property type="entry name" value="ABC_NikE_OppD_transporters"/>
    <property type="match status" value="2"/>
</dbReference>
<feature type="compositionally biased region" description="Basic and acidic residues" evidence="8">
    <location>
        <begin position="549"/>
        <end position="560"/>
    </location>
</feature>
<dbReference type="InterPro" id="IPR003593">
    <property type="entry name" value="AAA+_ATPase"/>
</dbReference>
<feature type="region of interest" description="Disordered" evidence="8">
    <location>
        <begin position="542"/>
        <end position="579"/>
    </location>
</feature>
<comment type="subcellular location">
    <subcellularLocation>
        <location evidence="1">Cell membrane</location>
        <topology evidence="1">Peripheral membrane protein</topology>
    </subcellularLocation>
</comment>
<evidence type="ECO:0000313" key="10">
    <source>
        <dbReference type="EMBL" id="TYB49775.1"/>
    </source>
</evidence>
<dbReference type="GO" id="GO:0015833">
    <property type="term" value="P:peptide transport"/>
    <property type="evidence" value="ECO:0007669"/>
    <property type="project" value="InterPro"/>
</dbReference>
<dbReference type="Pfam" id="PF00005">
    <property type="entry name" value="ABC_tran"/>
    <property type="match status" value="2"/>
</dbReference>
<evidence type="ECO:0000259" key="9">
    <source>
        <dbReference type="PROSITE" id="PS50893"/>
    </source>
</evidence>
<evidence type="ECO:0000256" key="2">
    <source>
        <dbReference type="ARBA" id="ARBA00005417"/>
    </source>
</evidence>
<dbReference type="InterPro" id="IPR017871">
    <property type="entry name" value="ABC_transporter-like_CS"/>
</dbReference>
<sequence length="629" mass="66417">MKGRPVADPADPAAPGGAGGDPSGPVLAIRNLTIGYGPGTPSVRGVDLSVRAGEIVGLIGESGSGKSSVALGCLGLLPKAAEVTADELTICGTDVLAADARTLTRMRGDSVAMVFQDAMGALDPSMRIGNQIAEVVTRHRGVRRAESRAVVRELLDKVGVPEPDRRARQYPHQLSGGLRQRAAVALALAGDPALLLADEPTTALDVTVQAGILELFRTVRDEFGVGIVLISHDIGVIAQTADRVAVMLDGEIVEHGGVEEVLLEPKTEYTRMLLRSVPHLDRPRAETESRPAAGKPLYVVDDVSRTYRSRGRLVHAVQGVSLDVREGEVLGVVGESGSGKSTLAKMLVHLERPDSGRLTMSGPGHRAEGGGGRAGRLRRRVQMVFQHPAGSLNPRLRVGTSVREPLAASDTGAKAAAERVREVLREVGLPEDSAARLPDEFSGGQKQRIAIARAIVGDPRVVVLDEPTSALDVSVQAQVLDLLAKIQRAENLTYVFISHDLAVVRAISDRVAVMYAGRLVELADAASLFEAPAHWYTRELLAAMPSPNPRDRPERPERRPRSGQAESGQAESGQAESGQAEVAAAPAGCAFAARCPAAEADCRTLRPEPVEVAPGRVVACHHPAGTEGR</sequence>
<dbReference type="PANTHER" id="PTHR43297">
    <property type="entry name" value="OLIGOPEPTIDE TRANSPORT ATP-BINDING PROTEIN APPD"/>
    <property type="match status" value="1"/>
</dbReference>
<feature type="domain" description="ABC transporter" evidence="9">
    <location>
        <begin position="27"/>
        <end position="274"/>
    </location>
</feature>
<reference evidence="10 11" key="1">
    <citation type="submission" date="2019-08" db="EMBL/GenBank/DDBJ databases">
        <title>Actinomadura sp. nov. CYP1-5 isolated from mountain soil.</title>
        <authorList>
            <person name="Songsumanus A."/>
            <person name="Kuncharoen N."/>
            <person name="Kudo T."/>
            <person name="Yuki M."/>
            <person name="Igarashi Y."/>
            <person name="Tanasupawat S."/>
        </authorList>
    </citation>
    <scope>NUCLEOTIDE SEQUENCE [LARGE SCALE GENOMIC DNA]</scope>
    <source>
        <strain evidence="10 11">JCM 14158</strain>
    </source>
</reference>
<evidence type="ECO:0000256" key="5">
    <source>
        <dbReference type="ARBA" id="ARBA00022741"/>
    </source>
</evidence>
<proteinExistence type="inferred from homology"/>
<dbReference type="GO" id="GO:0005886">
    <property type="term" value="C:plasma membrane"/>
    <property type="evidence" value="ECO:0007669"/>
    <property type="project" value="UniProtKB-SubCell"/>
</dbReference>
<dbReference type="PANTHER" id="PTHR43297:SF2">
    <property type="entry name" value="DIPEPTIDE TRANSPORT ATP-BINDING PROTEIN DPPD"/>
    <property type="match status" value="1"/>
</dbReference>
<dbReference type="FunFam" id="3.40.50.300:FF:000016">
    <property type="entry name" value="Oligopeptide ABC transporter ATP-binding component"/>
    <property type="match status" value="1"/>
</dbReference>
<evidence type="ECO:0000256" key="6">
    <source>
        <dbReference type="ARBA" id="ARBA00022840"/>
    </source>
</evidence>
<protein>
    <submittedName>
        <fullName evidence="10">ABC transporter ATP-binding protein</fullName>
    </submittedName>
</protein>
<keyword evidence="6 10" id="KW-0067">ATP-binding</keyword>
<accession>A0A5D0NZ76</accession>
<dbReference type="InterPro" id="IPR003439">
    <property type="entry name" value="ABC_transporter-like_ATP-bd"/>
</dbReference>
<dbReference type="STRING" id="1220554.GCA_001552135_07527"/>
<dbReference type="SUPFAM" id="SSF52540">
    <property type="entry name" value="P-loop containing nucleoside triphosphate hydrolases"/>
    <property type="match status" value="2"/>
</dbReference>
<feature type="domain" description="ABC transporter" evidence="9">
    <location>
        <begin position="298"/>
        <end position="541"/>
    </location>
</feature>
<organism evidence="10 11">
    <name type="scientific">Actinomadura chibensis</name>
    <dbReference type="NCBI Taxonomy" id="392828"/>
    <lineage>
        <taxon>Bacteria</taxon>
        <taxon>Bacillati</taxon>
        <taxon>Actinomycetota</taxon>
        <taxon>Actinomycetes</taxon>
        <taxon>Streptosporangiales</taxon>
        <taxon>Thermomonosporaceae</taxon>
        <taxon>Actinomadura</taxon>
    </lineage>
</organism>
<dbReference type="SMART" id="SM00382">
    <property type="entry name" value="AAA"/>
    <property type="match status" value="2"/>
</dbReference>
<comment type="caution">
    <text evidence="10">The sequence shown here is derived from an EMBL/GenBank/DDBJ whole genome shotgun (WGS) entry which is preliminary data.</text>
</comment>
<comment type="similarity">
    <text evidence="2">Belongs to the ABC transporter superfamily.</text>
</comment>
<keyword evidence="11" id="KW-1185">Reference proteome</keyword>
<dbReference type="InterPro" id="IPR013563">
    <property type="entry name" value="Oligopep_ABC_C"/>
</dbReference>
<dbReference type="PROSITE" id="PS50893">
    <property type="entry name" value="ABC_TRANSPORTER_2"/>
    <property type="match status" value="2"/>
</dbReference>
<dbReference type="NCBIfam" id="TIGR01727">
    <property type="entry name" value="oligo_HPY"/>
    <property type="match status" value="1"/>
</dbReference>
<dbReference type="NCBIfam" id="NF008453">
    <property type="entry name" value="PRK11308.1"/>
    <property type="match status" value="2"/>
</dbReference>
<dbReference type="GO" id="GO:0005524">
    <property type="term" value="F:ATP binding"/>
    <property type="evidence" value="ECO:0007669"/>
    <property type="project" value="UniProtKB-KW"/>
</dbReference>
<evidence type="ECO:0000256" key="1">
    <source>
        <dbReference type="ARBA" id="ARBA00004202"/>
    </source>
</evidence>
<feature type="region of interest" description="Disordered" evidence="8">
    <location>
        <begin position="354"/>
        <end position="375"/>
    </location>
</feature>
<dbReference type="InterPro" id="IPR027417">
    <property type="entry name" value="P-loop_NTPase"/>
</dbReference>
<gene>
    <name evidence="10" type="ORF">FXF69_12175</name>
</gene>
<keyword evidence="5" id="KW-0547">Nucleotide-binding</keyword>
<evidence type="ECO:0000256" key="8">
    <source>
        <dbReference type="SAM" id="MobiDB-lite"/>
    </source>
</evidence>
<evidence type="ECO:0000313" key="11">
    <source>
        <dbReference type="Proteomes" id="UP000323380"/>
    </source>
</evidence>
<keyword evidence="7" id="KW-0472">Membrane</keyword>
<keyword evidence="3" id="KW-0813">Transport</keyword>
<dbReference type="RefSeq" id="WP_083981574.1">
    <property type="nucleotide sequence ID" value="NZ_VSFG01000001.1"/>
</dbReference>
<dbReference type="GO" id="GO:0016887">
    <property type="term" value="F:ATP hydrolysis activity"/>
    <property type="evidence" value="ECO:0007669"/>
    <property type="project" value="InterPro"/>
</dbReference>
<dbReference type="Proteomes" id="UP000323380">
    <property type="component" value="Unassembled WGS sequence"/>
</dbReference>
<evidence type="ECO:0000256" key="4">
    <source>
        <dbReference type="ARBA" id="ARBA00022475"/>
    </source>
</evidence>
<feature type="region of interest" description="Disordered" evidence="8">
    <location>
        <begin position="1"/>
        <end position="22"/>
    </location>
</feature>
<dbReference type="PROSITE" id="PS00211">
    <property type="entry name" value="ABC_TRANSPORTER_1"/>
    <property type="match status" value="1"/>
</dbReference>
<evidence type="ECO:0000256" key="3">
    <source>
        <dbReference type="ARBA" id="ARBA00022448"/>
    </source>
</evidence>
<dbReference type="Pfam" id="PF08352">
    <property type="entry name" value="oligo_HPY"/>
    <property type="match status" value="2"/>
</dbReference>
<dbReference type="Gene3D" id="3.40.50.300">
    <property type="entry name" value="P-loop containing nucleotide triphosphate hydrolases"/>
    <property type="match status" value="2"/>
</dbReference>
<name>A0A5D0NZ76_9ACTN</name>
<dbReference type="AlphaFoldDB" id="A0A5D0NZ76"/>
<keyword evidence="4" id="KW-1003">Cell membrane</keyword>
<dbReference type="InterPro" id="IPR050388">
    <property type="entry name" value="ABC_Ni/Peptide_Import"/>
</dbReference>
<dbReference type="EMBL" id="VSFG01000001">
    <property type="protein sequence ID" value="TYB49775.1"/>
    <property type="molecule type" value="Genomic_DNA"/>
</dbReference>